<keyword evidence="2" id="KW-0732">Signal</keyword>
<dbReference type="Proteomes" id="UP001596495">
    <property type="component" value="Unassembled WGS sequence"/>
</dbReference>
<feature type="region of interest" description="Disordered" evidence="1">
    <location>
        <begin position="124"/>
        <end position="161"/>
    </location>
</feature>
<evidence type="ECO:0000256" key="1">
    <source>
        <dbReference type="SAM" id="MobiDB-lite"/>
    </source>
</evidence>
<dbReference type="EMBL" id="JBHTBX010000003">
    <property type="protein sequence ID" value="MFC7434183.1"/>
    <property type="molecule type" value="Genomic_DNA"/>
</dbReference>
<name>A0ABW2R7W4_9BURK</name>
<protein>
    <recommendedName>
        <fullName evidence="5">DUF4124 domain-containing protein</fullName>
    </recommendedName>
</protein>
<organism evidence="3 4">
    <name type="scientific">Hydrogenophaga bisanensis</name>
    <dbReference type="NCBI Taxonomy" id="439611"/>
    <lineage>
        <taxon>Bacteria</taxon>
        <taxon>Pseudomonadati</taxon>
        <taxon>Pseudomonadota</taxon>
        <taxon>Betaproteobacteria</taxon>
        <taxon>Burkholderiales</taxon>
        <taxon>Comamonadaceae</taxon>
        <taxon>Hydrogenophaga</taxon>
    </lineage>
</organism>
<proteinExistence type="predicted"/>
<comment type="caution">
    <text evidence="3">The sequence shown here is derived from an EMBL/GenBank/DDBJ whole genome shotgun (WGS) entry which is preliminary data.</text>
</comment>
<reference evidence="4" key="1">
    <citation type="journal article" date="2019" name="Int. J. Syst. Evol. Microbiol.">
        <title>The Global Catalogue of Microorganisms (GCM) 10K type strain sequencing project: providing services to taxonomists for standard genome sequencing and annotation.</title>
        <authorList>
            <consortium name="The Broad Institute Genomics Platform"/>
            <consortium name="The Broad Institute Genome Sequencing Center for Infectious Disease"/>
            <person name="Wu L."/>
            <person name="Ma J."/>
        </authorList>
    </citation>
    <scope>NUCLEOTIDE SEQUENCE [LARGE SCALE GENOMIC DNA]</scope>
    <source>
        <strain evidence="4">CCUG 54518</strain>
    </source>
</reference>
<feature type="signal peptide" evidence="2">
    <location>
        <begin position="1"/>
        <end position="27"/>
    </location>
</feature>
<gene>
    <name evidence="3" type="ORF">ACFQNJ_06625</name>
</gene>
<feature type="compositionally biased region" description="Basic and acidic residues" evidence="1">
    <location>
        <begin position="137"/>
        <end position="148"/>
    </location>
</feature>
<accession>A0ABW2R7W4</accession>
<keyword evidence="4" id="KW-1185">Reference proteome</keyword>
<sequence>MHQVSFTRLVGAFVLCGLSAAYAPALAQTTYACKDWRGQSYRSLNPCPQAQKSGLIHYGPQAQPEPRYQPPVQRIERAGDELGYMSPKCATLQEGIRTAPNRGLSSATVRELRLTFERECSDEQSNALRAARQGQRAQEELREQEREMALQQKQRSQEDIDRYRQQCAEMRLSIHRRKQRPNPTEGELRDLALFEDRYQARCIPS</sequence>
<feature type="chain" id="PRO_5047501546" description="DUF4124 domain-containing protein" evidence="2">
    <location>
        <begin position="28"/>
        <end position="205"/>
    </location>
</feature>
<dbReference type="RefSeq" id="WP_382255180.1">
    <property type="nucleotide sequence ID" value="NZ_JBHTBX010000003.1"/>
</dbReference>
<evidence type="ECO:0000313" key="4">
    <source>
        <dbReference type="Proteomes" id="UP001596495"/>
    </source>
</evidence>
<evidence type="ECO:0000256" key="2">
    <source>
        <dbReference type="SAM" id="SignalP"/>
    </source>
</evidence>
<feature type="compositionally biased region" description="Low complexity" evidence="1">
    <location>
        <begin position="127"/>
        <end position="136"/>
    </location>
</feature>
<evidence type="ECO:0008006" key="5">
    <source>
        <dbReference type="Google" id="ProtNLM"/>
    </source>
</evidence>
<evidence type="ECO:0000313" key="3">
    <source>
        <dbReference type="EMBL" id="MFC7434183.1"/>
    </source>
</evidence>